<evidence type="ECO:0000259" key="6">
    <source>
        <dbReference type="PROSITE" id="PS50255"/>
    </source>
</evidence>
<accession>A0A2P6TH43</accession>
<dbReference type="FunFam" id="3.10.120.10:FF:000007">
    <property type="entry name" value="Sulfite oxidase, mitochondrial"/>
    <property type="match status" value="1"/>
</dbReference>
<dbReference type="Proteomes" id="UP000239899">
    <property type="component" value="Unassembled WGS sequence"/>
</dbReference>
<reference evidence="7 8" key="1">
    <citation type="journal article" date="2018" name="Plant J.">
        <title>Genome sequences of Chlorella sorokiniana UTEX 1602 and Micractinium conductrix SAG 241.80: implications to maltose excretion by a green alga.</title>
        <authorList>
            <person name="Arriola M.B."/>
            <person name="Velmurugan N."/>
            <person name="Zhang Y."/>
            <person name="Plunkett M.H."/>
            <person name="Hondzo H."/>
            <person name="Barney B.M."/>
        </authorList>
    </citation>
    <scope>NUCLEOTIDE SEQUENCE [LARGE SCALE GENOMIC DNA]</scope>
    <source>
        <strain evidence="8">UTEX 1602</strain>
    </source>
</reference>
<dbReference type="EMBL" id="LHPG02000016">
    <property type="protein sequence ID" value="PRW33612.1"/>
    <property type="molecule type" value="Genomic_DNA"/>
</dbReference>
<dbReference type="SUPFAM" id="SSF55856">
    <property type="entry name" value="Cytochrome b5-like heme/steroid binding domain"/>
    <property type="match status" value="1"/>
</dbReference>
<feature type="signal peptide" evidence="5">
    <location>
        <begin position="1"/>
        <end position="18"/>
    </location>
</feature>
<evidence type="ECO:0000256" key="5">
    <source>
        <dbReference type="SAM" id="SignalP"/>
    </source>
</evidence>
<dbReference type="PROSITE" id="PS50255">
    <property type="entry name" value="CYTOCHROME_B5_2"/>
    <property type="match status" value="1"/>
</dbReference>
<proteinExistence type="inferred from homology"/>
<evidence type="ECO:0000256" key="3">
    <source>
        <dbReference type="ARBA" id="ARBA00023004"/>
    </source>
</evidence>
<evidence type="ECO:0000256" key="2">
    <source>
        <dbReference type="ARBA" id="ARBA00022723"/>
    </source>
</evidence>
<keyword evidence="8" id="KW-1185">Reference proteome</keyword>
<dbReference type="PANTHER" id="PTHR19359">
    <property type="entry name" value="CYTOCHROME B5"/>
    <property type="match status" value="1"/>
</dbReference>
<comment type="caution">
    <text evidence="7">The sequence shown here is derived from an EMBL/GenBank/DDBJ whole genome shotgun (WGS) entry which is preliminary data.</text>
</comment>
<dbReference type="InterPro" id="IPR050668">
    <property type="entry name" value="Cytochrome_b5"/>
</dbReference>
<feature type="chain" id="PRO_5015137224" evidence="5">
    <location>
        <begin position="19"/>
        <end position="123"/>
    </location>
</feature>
<dbReference type="InterPro" id="IPR001199">
    <property type="entry name" value="Cyt_B5-like_heme/steroid-bd"/>
</dbReference>
<dbReference type="Gene3D" id="3.10.120.10">
    <property type="entry name" value="Cytochrome b5-like heme/steroid binding domain"/>
    <property type="match status" value="1"/>
</dbReference>
<keyword evidence="3" id="KW-0408">Iron</keyword>
<gene>
    <name evidence="7" type="ORF">C2E21_7514</name>
</gene>
<dbReference type="PRINTS" id="PR00363">
    <property type="entry name" value="CYTOCHROMEB5"/>
</dbReference>
<dbReference type="GO" id="GO:0046872">
    <property type="term" value="F:metal ion binding"/>
    <property type="evidence" value="ECO:0007669"/>
    <property type="project" value="UniProtKB-KW"/>
</dbReference>
<evidence type="ECO:0000256" key="1">
    <source>
        <dbReference type="ARBA" id="ARBA00022617"/>
    </source>
</evidence>
<evidence type="ECO:0000313" key="8">
    <source>
        <dbReference type="Proteomes" id="UP000239899"/>
    </source>
</evidence>
<dbReference type="InterPro" id="IPR036400">
    <property type="entry name" value="Cyt_B5-like_heme/steroid_sf"/>
</dbReference>
<feature type="domain" description="Cytochrome b5 heme-binding" evidence="6">
    <location>
        <begin position="43"/>
        <end position="120"/>
    </location>
</feature>
<comment type="similarity">
    <text evidence="4">Belongs to the cytochrome b5 family.</text>
</comment>
<keyword evidence="1" id="KW-0349">Heme</keyword>
<keyword evidence="2" id="KW-0479">Metal-binding</keyword>
<dbReference type="Pfam" id="PF00173">
    <property type="entry name" value="Cyt-b5"/>
    <property type="match status" value="1"/>
</dbReference>
<name>A0A2P6TH43_CHLSO</name>
<dbReference type="AlphaFoldDB" id="A0A2P6TH43"/>
<dbReference type="OrthoDB" id="260519at2759"/>
<evidence type="ECO:0000256" key="4">
    <source>
        <dbReference type="ARBA" id="ARBA00038168"/>
    </source>
</evidence>
<keyword evidence="5" id="KW-0732">Signal</keyword>
<dbReference type="GO" id="GO:0016020">
    <property type="term" value="C:membrane"/>
    <property type="evidence" value="ECO:0007669"/>
    <property type="project" value="TreeGrafter"/>
</dbReference>
<dbReference type="STRING" id="3076.A0A2P6TH43"/>
<sequence>MRTCLLLLVALCALGVQGRALTQAPAPAPSPAEAEGPVSSSGAPLFTLAEVATHNSPDSAWIVVENNVYDVTEFAPTHPGGAGRIYSIAGTDATQKFMRQHGKPSMQWDLLQNYIIGELSTTS</sequence>
<dbReference type="SMART" id="SM01117">
    <property type="entry name" value="Cyt-b5"/>
    <property type="match status" value="1"/>
</dbReference>
<dbReference type="GO" id="GO:0020037">
    <property type="term" value="F:heme binding"/>
    <property type="evidence" value="ECO:0007669"/>
    <property type="project" value="TreeGrafter"/>
</dbReference>
<organism evidence="7 8">
    <name type="scientific">Chlorella sorokiniana</name>
    <name type="common">Freshwater green alga</name>
    <dbReference type="NCBI Taxonomy" id="3076"/>
    <lineage>
        <taxon>Eukaryota</taxon>
        <taxon>Viridiplantae</taxon>
        <taxon>Chlorophyta</taxon>
        <taxon>core chlorophytes</taxon>
        <taxon>Trebouxiophyceae</taxon>
        <taxon>Chlorellales</taxon>
        <taxon>Chlorellaceae</taxon>
        <taxon>Chlorella clade</taxon>
        <taxon>Chlorella</taxon>
    </lineage>
</organism>
<protein>
    <submittedName>
        <fullName evidence="7">Nitrate</fullName>
    </submittedName>
</protein>
<evidence type="ECO:0000313" key="7">
    <source>
        <dbReference type="EMBL" id="PRW33612.1"/>
    </source>
</evidence>